<dbReference type="PANTHER" id="PTHR11820">
    <property type="entry name" value="ACYLPYRUVASE"/>
    <property type="match status" value="1"/>
</dbReference>
<keyword evidence="4" id="KW-1185">Reference proteome</keyword>
<dbReference type="NCBIfam" id="NF007967">
    <property type="entry name" value="PRK10691.1"/>
    <property type="match status" value="1"/>
</dbReference>
<sequence length="217" mass="23855">MEPKKLPGLPHLSVGSIFCIGRNYVAHARELEHEVPEQPLVFLKPVSSVTFEGPVVLPRQSSEVHHEVELVVAIGKGGKHIEEEEALSHVAGYAVGIDLTARDIQRRAKEKGHPWSVAKGFDTFAPLSSFIDSSRVKDPQQLELSLSVNKEIRQRSNTRLMIFPVARLISYLSDIFTLRAGDLIFTGTPEGVSPVESGDSIEASLDSLSVHLTMEVQ</sequence>
<dbReference type="EMBL" id="FXTH01000011">
    <property type="protein sequence ID" value="SMO74749.1"/>
    <property type="molecule type" value="Genomic_DNA"/>
</dbReference>
<evidence type="ECO:0000313" key="4">
    <source>
        <dbReference type="Proteomes" id="UP000317593"/>
    </source>
</evidence>
<dbReference type="OrthoDB" id="9805307at2"/>
<dbReference type="PANTHER" id="PTHR11820:SF7">
    <property type="entry name" value="ACYLPYRUVASE FAHD1, MITOCHONDRIAL"/>
    <property type="match status" value="1"/>
</dbReference>
<accession>A0A521DSR4</accession>
<gene>
    <name evidence="3" type="ORF">SAMN06265218_111116</name>
</gene>
<dbReference type="GO" id="GO:0018773">
    <property type="term" value="F:acetylpyruvate hydrolase activity"/>
    <property type="evidence" value="ECO:0007669"/>
    <property type="project" value="TreeGrafter"/>
</dbReference>
<protein>
    <submittedName>
        <fullName evidence="3">2-keto-4-pentenoate hydratase/2-oxohepta-3-ene-1,7-dioic acid hydratase (Catechol pathway)</fullName>
    </submittedName>
</protein>
<organism evidence="3 4">
    <name type="scientific">Fodinibius sediminis</name>
    <dbReference type="NCBI Taxonomy" id="1214077"/>
    <lineage>
        <taxon>Bacteria</taxon>
        <taxon>Pseudomonadati</taxon>
        <taxon>Balneolota</taxon>
        <taxon>Balneolia</taxon>
        <taxon>Balneolales</taxon>
        <taxon>Balneolaceae</taxon>
        <taxon>Fodinibius</taxon>
    </lineage>
</organism>
<dbReference type="Gene3D" id="3.90.850.10">
    <property type="entry name" value="Fumarylacetoacetase-like, C-terminal domain"/>
    <property type="match status" value="1"/>
</dbReference>
<dbReference type="GO" id="GO:0046872">
    <property type="term" value="F:metal ion binding"/>
    <property type="evidence" value="ECO:0007669"/>
    <property type="project" value="UniProtKB-KW"/>
</dbReference>
<dbReference type="SUPFAM" id="SSF56529">
    <property type="entry name" value="FAH"/>
    <property type="match status" value="1"/>
</dbReference>
<reference evidence="3 4" key="1">
    <citation type="submission" date="2017-05" db="EMBL/GenBank/DDBJ databases">
        <authorList>
            <person name="Varghese N."/>
            <person name="Submissions S."/>
        </authorList>
    </citation>
    <scope>NUCLEOTIDE SEQUENCE [LARGE SCALE GENOMIC DNA]</scope>
    <source>
        <strain evidence="3 4">DSM 21194</strain>
    </source>
</reference>
<dbReference type="InterPro" id="IPR011234">
    <property type="entry name" value="Fumarylacetoacetase-like_C"/>
</dbReference>
<dbReference type="RefSeq" id="WP_142715022.1">
    <property type="nucleotide sequence ID" value="NZ_FXTH01000011.1"/>
</dbReference>
<evidence type="ECO:0000256" key="1">
    <source>
        <dbReference type="ARBA" id="ARBA00022723"/>
    </source>
</evidence>
<proteinExistence type="predicted"/>
<evidence type="ECO:0000259" key="2">
    <source>
        <dbReference type="Pfam" id="PF01557"/>
    </source>
</evidence>
<name>A0A521DSR4_9BACT</name>
<dbReference type="Pfam" id="PF01557">
    <property type="entry name" value="FAA_hydrolase"/>
    <property type="match status" value="1"/>
</dbReference>
<keyword evidence="1" id="KW-0479">Metal-binding</keyword>
<dbReference type="AlphaFoldDB" id="A0A521DSR4"/>
<evidence type="ECO:0000313" key="3">
    <source>
        <dbReference type="EMBL" id="SMO74749.1"/>
    </source>
</evidence>
<feature type="domain" description="Fumarylacetoacetase-like C-terminal" evidence="2">
    <location>
        <begin position="17"/>
        <end position="208"/>
    </location>
</feature>
<dbReference type="InterPro" id="IPR036663">
    <property type="entry name" value="Fumarylacetoacetase_C_sf"/>
</dbReference>
<dbReference type="Proteomes" id="UP000317593">
    <property type="component" value="Unassembled WGS sequence"/>
</dbReference>